<dbReference type="AlphaFoldDB" id="A0A1I4UFN0"/>
<keyword evidence="3" id="KW-1185">Reference proteome</keyword>
<feature type="region of interest" description="Disordered" evidence="1">
    <location>
        <begin position="1"/>
        <end position="22"/>
    </location>
</feature>
<reference evidence="3" key="1">
    <citation type="submission" date="2016-10" db="EMBL/GenBank/DDBJ databases">
        <authorList>
            <person name="Varghese N."/>
            <person name="Submissions S."/>
        </authorList>
    </citation>
    <scope>NUCLEOTIDE SEQUENCE [LARGE SCALE GENOMIC DNA]</scope>
    <source>
        <strain evidence="3">Nm44</strain>
    </source>
</reference>
<protein>
    <submittedName>
        <fullName evidence="2">Uncharacterized protein</fullName>
    </submittedName>
</protein>
<evidence type="ECO:0000256" key="1">
    <source>
        <dbReference type="SAM" id="MobiDB-lite"/>
    </source>
</evidence>
<dbReference type="EMBL" id="FOUB01000064">
    <property type="protein sequence ID" value="SFM87814.1"/>
    <property type="molecule type" value="Genomic_DNA"/>
</dbReference>
<dbReference type="Proteomes" id="UP000183287">
    <property type="component" value="Unassembled WGS sequence"/>
</dbReference>
<organism evidence="2 3">
    <name type="scientific">Nitrosomonas communis</name>
    <dbReference type="NCBI Taxonomy" id="44574"/>
    <lineage>
        <taxon>Bacteria</taxon>
        <taxon>Pseudomonadati</taxon>
        <taxon>Pseudomonadota</taxon>
        <taxon>Betaproteobacteria</taxon>
        <taxon>Nitrosomonadales</taxon>
        <taxon>Nitrosomonadaceae</taxon>
        <taxon>Nitrosomonas</taxon>
    </lineage>
</organism>
<proteinExistence type="predicted"/>
<accession>A0A1I4UFN0</accession>
<evidence type="ECO:0000313" key="2">
    <source>
        <dbReference type="EMBL" id="SFM87814.1"/>
    </source>
</evidence>
<gene>
    <name evidence="2" type="ORF">SAMN05421863_106413</name>
</gene>
<feature type="compositionally biased region" description="Basic and acidic residues" evidence="1">
    <location>
        <begin position="10"/>
        <end position="21"/>
    </location>
</feature>
<sequence>MADIFSTANAREDTEVDDHRGSVTSLNHEGIIRISFLENGAMNKSIINLPKFREMAVDMILDHEADYEPKKRGWTE</sequence>
<evidence type="ECO:0000313" key="3">
    <source>
        <dbReference type="Proteomes" id="UP000183287"/>
    </source>
</evidence>
<name>A0A1I4UFN0_9PROT</name>